<gene>
    <name evidence="1" type="ORF">MML48_3g00020831</name>
</gene>
<evidence type="ECO:0000313" key="1">
    <source>
        <dbReference type="EMBL" id="KAI4464814.1"/>
    </source>
</evidence>
<comment type="caution">
    <text evidence="1">The sequence shown here is derived from an EMBL/GenBank/DDBJ whole genome shotgun (WGS) entry which is preliminary data.</text>
</comment>
<dbReference type="Proteomes" id="UP001056778">
    <property type="component" value="Chromosome 3"/>
</dbReference>
<sequence>MESINTSLVTQSLNFHGQQLQKLWEAERGEQDLMKHNIKDLNYELYNKRSKHLSFQDRGKRLKLQQFIVKKANVIFSKDATEKCKGSDENVITEDMYAIMPPLETYLNVDKQQRLKYFFENVKIGNLILGTIISKTQSGMMLKVLCTTGIGATVHYVADINVKAFCPVANIIPAVDRKGVSRSYMMNDSVCCEVLEVIPDTDKMVCGMKGSTRDPNGPAHRPPLGLVSADDFPLVYNGRFPEQEYANELRQLQASKWAYSNVADGIDHFKAGRHTEAFQCLNKALNIDPKNVEGLVARGALFANSGNFQKAIEDFETALKLNPNHSNARKYMGETLVALGRSYEEENKLEEAEKLIKAA</sequence>
<keyword evidence="2" id="KW-1185">Reference proteome</keyword>
<evidence type="ECO:0000313" key="2">
    <source>
        <dbReference type="Proteomes" id="UP001056778"/>
    </source>
</evidence>
<dbReference type="EMBL" id="CM043017">
    <property type="protein sequence ID" value="KAI4464814.1"/>
    <property type="molecule type" value="Genomic_DNA"/>
</dbReference>
<accession>A0ACB9TDF1</accession>
<protein>
    <submittedName>
        <fullName evidence="1">Tetratricopeptide repeat protein 14</fullName>
    </submittedName>
</protein>
<proteinExistence type="predicted"/>
<name>A0ACB9TDF1_HOLOL</name>
<reference evidence="1" key="1">
    <citation type="submission" date="2022-04" db="EMBL/GenBank/DDBJ databases">
        <title>Chromosome-scale genome assembly of Holotrichia oblita Faldermann.</title>
        <authorList>
            <person name="Rongchong L."/>
        </authorList>
    </citation>
    <scope>NUCLEOTIDE SEQUENCE</scope>
    <source>
        <strain evidence="1">81SQS9</strain>
    </source>
</reference>
<organism evidence="1 2">
    <name type="scientific">Holotrichia oblita</name>
    <name type="common">Chafer beetle</name>
    <dbReference type="NCBI Taxonomy" id="644536"/>
    <lineage>
        <taxon>Eukaryota</taxon>
        <taxon>Metazoa</taxon>
        <taxon>Ecdysozoa</taxon>
        <taxon>Arthropoda</taxon>
        <taxon>Hexapoda</taxon>
        <taxon>Insecta</taxon>
        <taxon>Pterygota</taxon>
        <taxon>Neoptera</taxon>
        <taxon>Endopterygota</taxon>
        <taxon>Coleoptera</taxon>
        <taxon>Polyphaga</taxon>
        <taxon>Scarabaeiformia</taxon>
        <taxon>Scarabaeidae</taxon>
        <taxon>Melolonthinae</taxon>
        <taxon>Holotrichia</taxon>
    </lineage>
</organism>